<geneLocation type="plasmid" evidence="1">
    <name>unnamed2</name>
</geneLocation>
<dbReference type="KEGG" id="moc:BB934_38335"/>
<dbReference type="EMBL" id="CP016619">
    <property type="protein sequence ID" value="ANY84779.1"/>
    <property type="molecule type" value="Genomic_DNA"/>
</dbReference>
<organism evidence="1">
    <name type="scientific">Microvirga ossetica</name>
    <dbReference type="NCBI Taxonomy" id="1882682"/>
    <lineage>
        <taxon>Bacteria</taxon>
        <taxon>Pseudomonadati</taxon>
        <taxon>Pseudomonadota</taxon>
        <taxon>Alphaproteobacteria</taxon>
        <taxon>Hyphomicrobiales</taxon>
        <taxon>Methylobacteriaceae</taxon>
        <taxon>Microvirga</taxon>
    </lineage>
</organism>
<protein>
    <recommendedName>
        <fullName evidence="2">DUF2141 domain-containing protein</fullName>
    </recommendedName>
</protein>
<dbReference type="RefSeq" id="WP_099515632.1">
    <property type="nucleotide sequence ID" value="NZ_CP016619.1"/>
</dbReference>
<evidence type="ECO:0008006" key="2">
    <source>
        <dbReference type="Google" id="ProtNLM"/>
    </source>
</evidence>
<keyword evidence="1" id="KW-0614">Plasmid</keyword>
<evidence type="ECO:0000313" key="1">
    <source>
        <dbReference type="EMBL" id="ANY84779.1"/>
    </source>
</evidence>
<dbReference type="AlphaFoldDB" id="A0A1B2EXR9"/>
<accession>A0A1B2EXR9</accession>
<dbReference type="OrthoDB" id="7189112at2"/>
<reference evidence="1" key="1">
    <citation type="submission" date="2016-07" db="EMBL/GenBank/DDBJ databases">
        <title>Microvirga ossetica sp. nov. a new species of rhizobia isolated from root nodules of the legume species Vicia alpestris Steven originated from North Ossetia region in the Caucasus.</title>
        <authorList>
            <person name="Safronova V.I."/>
            <person name="Kuznetsova I.G."/>
            <person name="Sazanova A.L."/>
            <person name="Belimov A."/>
            <person name="Andronov E."/>
            <person name="Osledkin Y.S."/>
            <person name="Onishchuk O.P."/>
            <person name="Kurchak O.N."/>
            <person name="Shaposhnikov A.I."/>
            <person name="Willems A."/>
            <person name="Tikhonovich I.A."/>
        </authorList>
    </citation>
    <scope>NUCLEOTIDE SEQUENCE [LARGE SCALE GENOMIC DNA]</scope>
    <source>
        <strain evidence="1">V5/3M</strain>
        <plasmid evidence="1">unnamed2</plasmid>
    </source>
</reference>
<dbReference type="Pfam" id="PF09912">
    <property type="entry name" value="DUF2141"/>
    <property type="match status" value="1"/>
</dbReference>
<dbReference type="InterPro" id="IPR018673">
    <property type="entry name" value="DUF2141"/>
</dbReference>
<gene>
    <name evidence="1" type="ORF">BB934_38335</name>
</gene>
<proteinExistence type="predicted"/>
<name>A0A1B2EXR9_9HYPH</name>
<sequence length="137" mass="14641">MFTVALFLYSDFGASATTLHVDAFGIQIGAGTVFAGLCVGGLDERSCQFGQTSPGRMAAIRFTFPELLPGTYAIAIFQDLNGNGRLDRTPLGLPLEPYGFSNDAGRLRRPTFAGASIQVGDQDLRIAVRLTVIPQAR</sequence>